<dbReference type="NCBIfam" id="TIGR02532">
    <property type="entry name" value="IV_pilin_GFxxxE"/>
    <property type="match status" value="1"/>
</dbReference>
<keyword evidence="3" id="KW-1003">Cell membrane</keyword>
<comment type="function">
    <text evidence="9">Component of the type II secretion system required for the energy-dependent secretion of extracellular factors such as proteases and toxins from the periplasm.</text>
</comment>
<keyword evidence="12" id="KW-1185">Reference proteome</keyword>
<evidence type="ECO:0000313" key="11">
    <source>
        <dbReference type="EMBL" id="KMT64613.1"/>
    </source>
</evidence>
<keyword evidence="6 9" id="KW-0812">Transmembrane</keyword>
<dbReference type="Pfam" id="PF02501">
    <property type="entry name" value="T2SSI"/>
    <property type="match status" value="1"/>
</dbReference>
<dbReference type="GO" id="GO:0015627">
    <property type="term" value="C:type II protein secretion system complex"/>
    <property type="evidence" value="ECO:0007669"/>
    <property type="project" value="UniProtKB-UniRule"/>
</dbReference>
<reference evidence="11 12" key="1">
    <citation type="submission" date="2015-04" db="EMBL/GenBank/DDBJ databases">
        <title>Draft Genome Sequence of the Novel Agar-Digesting Marine Bacterium Q1.</title>
        <authorList>
            <person name="Li Y."/>
            <person name="Li D."/>
            <person name="Chen G."/>
            <person name="Du Z."/>
        </authorList>
    </citation>
    <scope>NUCLEOTIDE SEQUENCE [LARGE SCALE GENOMIC DNA]</scope>
    <source>
        <strain evidence="11 12">Q1</strain>
    </source>
</reference>
<name>A0A0J8GVB4_9ALTE</name>
<dbReference type="Gene3D" id="3.30.1300.30">
    <property type="entry name" value="GSPII I/J protein-like"/>
    <property type="match status" value="1"/>
</dbReference>
<dbReference type="Proteomes" id="UP000037600">
    <property type="component" value="Unassembled WGS sequence"/>
</dbReference>
<proteinExistence type="inferred from homology"/>
<comment type="caution">
    <text evidence="11">The sequence shown here is derived from an EMBL/GenBank/DDBJ whole genome shotgun (WGS) entry which is preliminary data.</text>
</comment>
<dbReference type="STRING" id="1513271.XM47_13290"/>
<dbReference type="InterPro" id="IPR003413">
    <property type="entry name" value="T2SS_GspI_C"/>
</dbReference>
<feature type="domain" description="Type II secretion system protein GspI C-terminal" evidence="10">
    <location>
        <begin position="42"/>
        <end position="121"/>
    </location>
</feature>
<evidence type="ECO:0000256" key="5">
    <source>
        <dbReference type="ARBA" id="ARBA00022519"/>
    </source>
</evidence>
<evidence type="ECO:0000256" key="1">
    <source>
        <dbReference type="ARBA" id="ARBA00004377"/>
    </source>
</evidence>
<evidence type="ECO:0000256" key="3">
    <source>
        <dbReference type="ARBA" id="ARBA00022475"/>
    </source>
</evidence>
<evidence type="ECO:0000256" key="8">
    <source>
        <dbReference type="ARBA" id="ARBA00023136"/>
    </source>
</evidence>
<organism evidence="11 12">
    <name type="scientific">Catenovulum maritimum</name>
    <dbReference type="NCBI Taxonomy" id="1513271"/>
    <lineage>
        <taxon>Bacteria</taxon>
        <taxon>Pseudomonadati</taxon>
        <taxon>Pseudomonadota</taxon>
        <taxon>Gammaproteobacteria</taxon>
        <taxon>Alteromonadales</taxon>
        <taxon>Alteromonadaceae</taxon>
        <taxon>Catenovulum</taxon>
    </lineage>
</organism>
<dbReference type="AlphaFoldDB" id="A0A0J8GVB4"/>
<keyword evidence="8 9" id="KW-0472">Membrane</keyword>
<evidence type="ECO:0000259" key="10">
    <source>
        <dbReference type="Pfam" id="PF02501"/>
    </source>
</evidence>
<evidence type="ECO:0000256" key="7">
    <source>
        <dbReference type="ARBA" id="ARBA00022989"/>
    </source>
</evidence>
<evidence type="ECO:0000313" key="12">
    <source>
        <dbReference type="Proteomes" id="UP000037600"/>
    </source>
</evidence>
<dbReference type="RefSeq" id="WP_048693408.1">
    <property type="nucleotide sequence ID" value="NZ_KQ130495.1"/>
</dbReference>
<evidence type="ECO:0000256" key="6">
    <source>
        <dbReference type="ARBA" id="ARBA00022692"/>
    </source>
</evidence>
<dbReference type="InterPro" id="IPR010052">
    <property type="entry name" value="T2SS_protein-GspI"/>
</dbReference>
<feature type="transmembrane region" description="Helical" evidence="9">
    <location>
        <begin position="12"/>
        <end position="32"/>
    </location>
</feature>
<dbReference type="InterPro" id="IPR012902">
    <property type="entry name" value="N_methyl_site"/>
</dbReference>
<keyword evidence="5 9" id="KW-0997">Cell inner membrane</keyword>
<comment type="PTM">
    <text evidence="9">Cleaved by prepilin peptidase.</text>
</comment>
<keyword evidence="4 9" id="KW-0488">Methylation</keyword>
<keyword evidence="7 9" id="KW-1133">Transmembrane helix</keyword>
<comment type="similarity">
    <text evidence="2 9">Belongs to the GSP I family.</text>
</comment>
<gene>
    <name evidence="11" type="ORF">XM47_13290</name>
</gene>
<dbReference type="Pfam" id="PF07963">
    <property type="entry name" value="N_methyl"/>
    <property type="match status" value="1"/>
</dbReference>
<dbReference type="GO" id="GO:0005886">
    <property type="term" value="C:plasma membrane"/>
    <property type="evidence" value="ECO:0007669"/>
    <property type="project" value="UniProtKB-SubCell"/>
</dbReference>
<evidence type="ECO:0000256" key="4">
    <source>
        <dbReference type="ARBA" id="ARBA00022481"/>
    </source>
</evidence>
<dbReference type="PANTHER" id="PTHR38779">
    <property type="entry name" value="TYPE II SECRETION SYSTEM PROTEIN I-RELATED"/>
    <property type="match status" value="1"/>
</dbReference>
<dbReference type="PANTHER" id="PTHR38779:SF2">
    <property type="entry name" value="TYPE II SECRETION SYSTEM PROTEIN I-RELATED"/>
    <property type="match status" value="1"/>
</dbReference>
<evidence type="ECO:0000256" key="9">
    <source>
        <dbReference type="RuleBase" id="RU368030"/>
    </source>
</evidence>
<protein>
    <recommendedName>
        <fullName evidence="9">Type II secretion system protein I</fullName>
        <shortName evidence="9">T2SS minor pseudopilin I</shortName>
    </recommendedName>
</protein>
<evidence type="ECO:0000256" key="2">
    <source>
        <dbReference type="ARBA" id="ARBA00008358"/>
    </source>
</evidence>
<comment type="subcellular location">
    <subcellularLocation>
        <location evidence="1 9">Cell inner membrane</location>
        <topology evidence="1 9">Single-pass membrane protein</topology>
    </subcellularLocation>
</comment>
<dbReference type="InterPro" id="IPR045584">
    <property type="entry name" value="Pilin-like"/>
</dbReference>
<dbReference type="SUPFAM" id="SSF54523">
    <property type="entry name" value="Pili subunits"/>
    <property type="match status" value="1"/>
</dbReference>
<dbReference type="EMBL" id="LAZL01000022">
    <property type="protein sequence ID" value="KMT64613.1"/>
    <property type="molecule type" value="Genomic_DNA"/>
</dbReference>
<comment type="subunit">
    <text evidence="9">Type II secretion is composed of four main components: the outer membrane complex, the inner membrane complex, the cytoplasmic secretion ATPase and the periplasm-spanning pseudopilus.</text>
</comment>
<sequence>MNKLRQRGFTILEVMVAMVILATAGIAIVQSASVHITNQDRLKQNTFATWVASNKLNELLIVKKWPIKNNERGSSELAGQEWFWQVSRLKTAYGDDLVAVTVEVYADEARKEYVTELTTYMSKP</sequence>
<accession>A0A0J8GVB4</accession>
<dbReference type="GO" id="GO:0015628">
    <property type="term" value="P:protein secretion by the type II secretion system"/>
    <property type="evidence" value="ECO:0007669"/>
    <property type="project" value="UniProtKB-UniRule"/>
</dbReference>
<dbReference type="NCBIfam" id="TIGR01707">
    <property type="entry name" value="gspI"/>
    <property type="match status" value="1"/>
</dbReference>